<evidence type="ECO:0000256" key="1">
    <source>
        <dbReference type="ARBA" id="ARBA00001933"/>
    </source>
</evidence>
<evidence type="ECO:0000313" key="8">
    <source>
        <dbReference type="Proteomes" id="UP000002613"/>
    </source>
</evidence>
<dbReference type="Gene3D" id="3.40.640.10">
    <property type="entry name" value="Type I PLP-dependent aspartate aminotransferase-like (Major domain)"/>
    <property type="match status" value="1"/>
</dbReference>
<name>D3S1M8_FERPA</name>
<dbReference type="eggNOG" id="arCOG00118">
    <property type="taxonomic scope" value="Archaea"/>
</dbReference>
<dbReference type="SUPFAM" id="SSF53383">
    <property type="entry name" value="PLP-dependent transferases"/>
    <property type="match status" value="1"/>
</dbReference>
<dbReference type="FunFam" id="3.40.640.10:FF:000090">
    <property type="entry name" value="Pyridoxal phosphate-dependent aminotransferase"/>
    <property type="match status" value="1"/>
</dbReference>
<evidence type="ECO:0000256" key="3">
    <source>
        <dbReference type="ARBA" id="ARBA00022679"/>
    </source>
</evidence>
<comment type="cofactor">
    <cofactor evidence="1">
        <name>pyridoxal 5'-phosphate</name>
        <dbReference type="ChEBI" id="CHEBI:597326"/>
    </cofactor>
</comment>
<keyword evidence="3 7" id="KW-0808">Transferase</keyword>
<reference evidence="8" key="1">
    <citation type="submission" date="2010-02" db="EMBL/GenBank/DDBJ databases">
        <title>Complete sequence of Ferroglobus placidus DSM 10642.</title>
        <authorList>
            <consortium name="US DOE Joint Genome Institute"/>
            <person name="Lucas S."/>
            <person name="Copeland A."/>
            <person name="Lapidus A."/>
            <person name="Cheng J.-F."/>
            <person name="Bruce D."/>
            <person name="Goodwin L."/>
            <person name="Pitluck S."/>
            <person name="Saunders E."/>
            <person name="Brettin T."/>
            <person name="Detter J.C."/>
            <person name="Han C."/>
            <person name="Tapia R."/>
            <person name="Larimer F."/>
            <person name="Land M."/>
            <person name="Hauser L."/>
            <person name="Kyrpides N."/>
            <person name="Ivanova N."/>
            <person name="Holmes D."/>
            <person name="Lovley D."/>
            <person name="Kyrpides N."/>
            <person name="Anderson I.J."/>
            <person name="Woyke T."/>
        </authorList>
    </citation>
    <scope>NUCLEOTIDE SEQUENCE [LARGE SCALE GENOMIC DNA]</scope>
    <source>
        <strain evidence="8">DSM 10642 / AEDII12DO</strain>
    </source>
</reference>
<gene>
    <name evidence="7" type="ordered locus">Ferp_2376</name>
</gene>
<dbReference type="PANTHER" id="PTHR30244">
    <property type="entry name" value="TRANSAMINASE"/>
    <property type="match status" value="1"/>
</dbReference>
<dbReference type="InterPro" id="IPR015422">
    <property type="entry name" value="PyrdxlP-dep_Trfase_small"/>
</dbReference>
<dbReference type="PIRSF" id="PIRSF000390">
    <property type="entry name" value="PLP_StrS"/>
    <property type="match status" value="1"/>
</dbReference>
<dbReference type="EC" id="2.6.1.50" evidence="7"/>
<keyword evidence="8" id="KW-1185">Reference proteome</keyword>
<dbReference type="PANTHER" id="PTHR30244:SF34">
    <property type="entry name" value="DTDP-4-AMINO-4,6-DIDEOXYGALACTOSE TRANSAMINASE"/>
    <property type="match status" value="1"/>
</dbReference>
<evidence type="ECO:0000256" key="6">
    <source>
        <dbReference type="RuleBase" id="RU004508"/>
    </source>
</evidence>
<dbReference type="Proteomes" id="UP000002613">
    <property type="component" value="Chromosome"/>
</dbReference>
<dbReference type="OrthoDB" id="10355at2157"/>
<dbReference type="Gene3D" id="3.90.1150.10">
    <property type="entry name" value="Aspartate Aminotransferase, domain 1"/>
    <property type="match status" value="1"/>
</dbReference>
<dbReference type="GeneID" id="8779917"/>
<dbReference type="GO" id="GO:0000271">
    <property type="term" value="P:polysaccharide biosynthetic process"/>
    <property type="evidence" value="ECO:0007669"/>
    <property type="project" value="TreeGrafter"/>
</dbReference>
<dbReference type="KEGG" id="fpl:Ferp_2376"/>
<comment type="similarity">
    <text evidence="5 6">Belongs to the DegT/DnrJ/EryC1 family.</text>
</comment>
<accession>D3S1M8</accession>
<proteinExistence type="inferred from homology"/>
<dbReference type="InterPro" id="IPR000653">
    <property type="entry name" value="DegT/StrS_aminotransferase"/>
</dbReference>
<dbReference type="GO" id="GO:0030170">
    <property type="term" value="F:pyridoxal phosphate binding"/>
    <property type="evidence" value="ECO:0007669"/>
    <property type="project" value="TreeGrafter"/>
</dbReference>
<dbReference type="InterPro" id="IPR015421">
    <property type="entry name" value="PyrdxlP-dep_Trfase_major"/>
</dbReference>
<evidence type="ECO:0000313" key="7">
    <source>
        <dbReference type="EMBL" id="ADC66492.1"/>
    </source>
</evidence>
<evidence type="ECO:0000256" key="4">
    <source>
        <dbReference type="ARBA" id="ARBA00022898"/>
    </source>
</evidence>
<organism evidence="7 8">
    <name type="scientific">Ferroglobus placidus (strain DSM 10642 / AEDII12DO)</name>
    <dbReference type="NCBI Taxonomy" id="589924"/>
    <lineage>
        <taxon>Archaea</taxon>
        <taxon>Methanobacteriati</taxon>
        <taxon>Methanobacteriota</taxon>
        <taxon>Archaeoglobi</taxon>
        <taxon>Archaeoglobales</taxon>
        <taxon>Archaeoglobaceae</taxon>
        <taxon>Ferroglobus</taxon>
    </lineage>
</organism>
<dbReference type="EMBL" id="CP001899">
    <property type="protein sequence ID" value="ADC66492.1"/>
    <property type="molecule type" value="Genomic_DNA"/>
</dbReference>
<keyword evidence="2 7" id="KW-0032">Aminotransferase</keyword>
<dbReference type="CDD" id="cd00616">
    <property type="entry name" value="AHBA_syn"/>
    <property type="match status" value="1"/>
</dbReference>
<evidence type="ECO:0000256" key="2">
    <source>
        <dbReference type="ARBA" id="ARBA00022576"/>
    </source>
</evidence>
<dbReference type="Pfam" id="PF01041">
    <property type="entry name" value="DegT_DnrJ_EryC1"/>
    <property type="match status" value="1"/>
</dbReference>
<dbReference type="GO" id="GO:0047310">
    <property type="term" value="F:glutamine-scyllo-inositol transaminase activity"/>
    <property type="evidence" value="ECO:0007669"/>
    <property type="project" value="UniProtKB-EC"/>
</dbReference>
<dbReference type="InterPro" id="IPR015424">
    <property type="entry name" value="PyrdxlP-dep_Trfase"/>
</dbReference>
<evidence type="ECO:0000256" key="5">
    <source>
        <dbReference type="ARBA" id="ARBA00037999"/>
    </source>
</evidence>
<keyword evidence="4 6" id="KW-0663">Pyridoxal phosphate</keyword>
<reference evidence="7 8" key="2">
    <citation type="journal article" date="2011" name="Stand. Genomic Sci.">
        <title>Complete genome sequence of Ferroglobus placidus AEDII12DO.</title>
        <authorList>
            <person name="Anderson I."/>
            <person name="Risso C."/>
            <person name="Holmes D."/>
            <person name="Lucas S."/>
            <person name="Copeland A."/>
            <person name="Lapidus A."/>
            <person name="Cheng J.F."/>
            <person name="Bruce D."/>
            <person name="Goodwin L."/>
            <person name="Pitluck S."/>
            <person name="Saunders E."/>
            <person name="Brettin T."/>
            <person name="Detter J.C."/>
            <person name="Han C."/>
            <person name="Tapia R."/>
            <person name="Larimer F."/>
            <person name="Land M."/>
            <person name="Hauser L."/>
            <person name="Woyke T."/>
            <person name="Lovley D."/>
            <person name="Kyrpides N."/>
            <person name="Ivanova N."/>
        </authorList>
    </citation>
    <scope>NUCLEOTIDE SEQUENCE [LARGE SCALE GENOMIC DNA]</scope>
    <source>
        <strain evidence="8">DSM 10642 / AEDII12DO</strain>
    </source>
</reference>
<dbReference type="AlphaFoldDB" id="D3S1M8"/>
<dbReference type="PaxDb" id="589924-Ferp_2376"/>
<dbReference type="STRING" id="589924.Ferp_2376"/>
<dbReference type="HOGENOM" id="CLU_033332_7_2_2"/>
<protein>
    <submittedName>
        <fullName evidence="7">Glutamine--scyllo-inositol transaminase</fullName>
        <ecNumber evidence="7">2.6.1.50</ecNumber>
    </submittedName>
</protein>
<dbReference type="RefSeq" id="WP_012966828.1">
    <property type="nucleotide sequence ID" value="NC_013849.1"/>
</dbReference>
<sequence>MIPVATPMIGEEEIQEVVEVLKSGMIAQGKRVEEFEKLFSEYVGVDFAVAVSNGTAALDIALKACGIGEGDEVITTPFTFIASANAILFQRAKPVFADIEEDTYNINPEDVVEKITPRTKAIIGVHLFGQPFDLKSILEICEDHNLILIEDCAQAHGAEYDGKKVGSFGVGCFSFYATKNMTTAEGGMITSNDERIAKLCKLLRSHGESKKYFHEILGHNMRMTDIQAAIGIVQLKKLDWMNERRRKNAEYYNKNIKVEGLRKPKEKYGKHVYHQYVLYLEEDFPMSRNEFSRYLAEKGISNAVHYPKPVYLQPLYKKLGYEEGLCPVAEETAKRVISIPVHPLLTRNELEYIVMTINKVI</sequence>